<name>A0ABQ2C646_9LACO</name>
<dbReference type="Proteomes" id="UP000603295">
    <property type="component" value="Unassembled WGS sequence"/>
</dbReference>
<evidence type="ECO:0000313" key="1">
    <source>
        <dbReference type="EMBL" id="GGI63858.1"/>
    </source>
</evidence>
<protein>
    <submittedName>
        <fullName evidence="1">Uncharacterized protein</fullName>
    </submittedName>
</protein>
<proteinExistence type="predicted"/>
<gene>
    <name evidence="1" type="ORF">GCM10011459_16920</name>
</gene>
<accession>A0ABQ2C646</accession>
<dbReference type="EMBL" id="BMDS01000006">
    <property type="protein sequence ID" value="GGI63858.1"/>
    <property type="molecule type" value="Genomic_DNA"/>
</dbReference>
<evidence type="ECO:0000313" key="2">
    <source>
        <dbReference type="Proteomes" id="UP000603295"/>
    </source>
</evidence>
<comment type="caution">
    <text evidence="1">The sequence shown here is derived from an EMBL/GenBank/DDBJ whole genome shotgun (WGS) entry which is preliminary data.</text>
</comment>
<reference evidence="2" key="1">
    <citation type="journal article" date="2019" name="Int. J. Syst. Evol. Microbiol.">
        <title>The Global Catalogue of Microorganisms (GCM) 10K type strain sequencing project: providing services to taxonomists for standard genome sequencing and annotation.</title>
        <authorList>
            <consortium name="The Broad Institute Genomics Platform"/>
            <consortium name="The Broad Institute Genome Sequencing Center for Infectious Disease"/>
            <person name="Wu L."/>
            <person name="Ma J."/>
        </authorList>
    </citation>
    <scope>NUCLEOTIDE SEQUENCE [LARGE SCALE GENOMIC DNA]</scope>
    <source>
        <strain evidence="2">CCM 8609</strain>
    </source>
</reference>
<organism evidence="1 2">
    <name type="scientific">Limosilactobacillus caviae</name>
    <dbReference type="NCBI Taxonomy" id="1769424"/>
    <lineage>
        <taxon>Bacteria</taxon>
        <taxon>Bacillati</taxon>
        <taxon>Bacillota</taxon>
        <taxon>Bacilli</taxon>
        <taxon>Lactobacillales</taxon>
        <taxon>Lactobacillaceae</taxon>
        <taxon>Limosilactobacillus</taxon>
    </lineage>
</organism>
<keyword evidence="2" id="KW-1185">Reference proteome</keyword>
<sequence length="39" mass="4520">MIVSNTKKYNDGMKLLEELQQAVNEPGLYTMEEVFNNLD</sequence>